<feature type="transmembrane region" description="Helical" evidence="5">
    <location>
        <begin position="151"/>
        <end position="171"/>
    </location>
</feature>
<feature type="transmembrane region" description="Helical" evidence="5">
    <location>
        <begin position="87"/>
        <end position="108"/>
    </location>
</feature>
<dbReference type="Proteomes" id="UP000005435">
    <property type="component" value="Chromosome"/>
</dbReference>
<keyword evidence="7" id="KW-0436">Ligase</keyword>
<dbReference type="RefSeq" id="WP_014253764.1">
    <property type="nucleotide sequence ID" value="NC_016627.1"/>
</dbReference>
<dbReference type="GO" id="GO:0016874">
    <property type="term" value="F:ligase activity"/>
    <property type="evidence" value="ECO:0007669"/>
    <property type="project" value="UniProtKB-KW"/>
</dbReference>
<proteinExistence type="predicted"/>
<dbReference type="OrthoDB" id="9806320at2"/>
<feature type="transmembrane region" description="Helical" evidence="5">
    <location>
        <begin position="183"/>
        <end position="202"/>
    </location>
</feature>
<protein>
    <submittedName>
        <fullName evidence="7">Lipid A core-O-antigen ligase-like enyme</fullName>
    </submittedName>
</protein>
<keyword evidence="3 5" id="KW-1133">Transmembrane helix</keyword>
<dbReference type="GO" id="GO:0016020">
    <property type="term" value="C:membrane"/>
    <property type="evidence" value="ECO:0007669"/>
    <property type="project" value="UniProtKB-SubCell"/>
</dbReference>
<evidence type="ECO:0000256" key="1">
    <source>
        <dbReference type="ARBA" id="ARBA00004141"/>
    </source>
</evidence>
<dbReference type="HOGENOM" id="CLU_511643_0_0_9"/>
<dbReference type="STRING" id="720554.Clocl_0403"/>
<feature type="transmembrane region" description="Helical" evidence="5">
    <location>
        <begin position="403"/>
        <end position="420"/>
    </location>
</feature>
<feature type="transmembrane region" description="Helical" evidence="5">
    <location>
        <begin position="120"/>
        <end position="145"/>
    </location>
</feature>
<gene>
    <name evidence="7" type="ordered locus">Clocl_0403</name>
</gene>
<dbReference type="InterPro" id="IPR051533">
    <property type="entry name" value="WaaL-like"/>
</dbReference>
<feature type="transmembrane region" description="Helical" evidence="5">
    <location>
        <begin position="290"/>
        <end position="308"/>
    </location>
</feature>
<evidence type="ECO:0000256" key="4">
    <source>
        <dbReference type="ARBA" id="ARBA00023136"/>
    </source>
</evidence>
<feature type="transmembrane region" description="Helical" evidence="5">
    <location>
        <begin position="440"/>
        <end position="461"/>
    </location>
</feature>
<evidence type="ECO:0000256" key="5">
    <source>
        <dbReference type="SAM" id="Phobius"/>
    </source>
</evidence>
<dbReference type="EMBL" id="CP003065">
    <property type="protein sequence ID" value="AEV67132.1"/>
    <property type="molecule type" value="Genomic_DNA"/>
</dbReference>
<reference evidence="8" key="1">
    <citation type="submission" date="2011-12" db="EMBL/GenBank/DDBJ databases">
        <title>Complete sequence of Clostridium clariflavum DSM 19732.</title>
        <authorList>
            <consortium name="US DOE Joint Genome Institute"/>
            <person name="Lucas S."/>
            <person name="Han J."/>
            <person name="Lapidus A."/>
            <person name="Cheng J.-F."/>
            <person name="Goodwin L."/>
            <person name="Pitluck S."/>
            <person name="Peters L."/>
            <person name="Teshima H."/>
            <person name="Detter J.C."/>
            <person name="Han C."/>
            <person name="Tapia R."/>
            <person name="Land M."/>
            <person name="Hauser L."/>
            <person name="Kyrpides N."/>
            <person name="Ivanova N."/>
            <person name="Pagani I."/>
            <person name="Kitzmiller T."/>
            <person name="Lynd L."/>
            <person name="Izquierdo J."/>
            <person name="Woyke T."/>
        </authorList>
    </citation>
    <scope>NUCLEOTIDE SEQUENCE [LARGE SCALE GENOMIC DNA]</scope>
    <source>
        <strain evidence="8">DSM 19732 / NBRC 101661 / EBR45</strain>
    </source>
</reference>
<keyword evidence="8" id="KW-1185">Reference proteome</keyword>
<feature type="transmembrane region" description="Helical" evidence="5">
    <location>
        <begin position="57"/>
        <end position="75"/>
    </location>
</feature>
<feature type="transmembrane region" description="Helical" evidence="5">
    <location>
        <begin position="320"/>
        <end position="349"/>
    </location>
</feature>
<dbReference type="eggNOG" id="COG3307">
    <property type="taxonomic scope" value="Bacteria"/>
</dbReference>
<dbReference type="AlphaFoldDB" id="G8M2Q8"/>
<evidence type="ECO:0000313" key="8">
    <source>
        <dbReference type="Proteomes" id="UP000005435"/>
    </source>
</evidence>
<comment type="subcellular location">
    <subcellularLocation>
        <location evidence="1">Membrane</location>
        <topology evidence="1">Multi-pass membrane protein</topology>
    </subcellularLocation>
</comment>
<feature type="transmembrane region" description="Helical" evidence="5">
    <location>
        <begin position="510"/>
        <end position="528"/>
    </location>
</feature>
<accession>G8M2Q8</accession>
<organism evidence="7 8">
    <name type="scientific">Acetivibrio clariflavus (strain DSM 19732 / NBRC 101661 / EBR45)</name>
    <name type="common">Clostridium clariflavum</name>
    <dbReference type="NCBI Taxonomy" id="720554"/>
    <lineage>
        <taxon>Bacteria</taxon>
        <taxon>Bacillati</taxon>
        <taxon>Bacillota</taxon>
        <taxon>Clostridia</taxon>
        <taxon>Eubacteriales</taxon>
        <taxon>Oscillospiraceae</taxon>
        <taxon>Acetivibrio</taxon>
    </lineage>
</organism>
<keyword evidence="4 5" id="KW-0472">Membrane</keyword>
<evidence type="ECO:0000313" key="7">
    <source>
        <dbReference type="EMBL" id="AEV67132.1"/>
    </source>
</evidence>
<evidence type="ECO:0000256" key="2">
    <source>
        <dbReference type="ARBA" id="ARBA00022692"/>
    </source>
</evidence>
<feature type="transmembrane region" description="Helical" evidence="5">
    <location>
        <begin position="355"/>
        <end position="375"/>
    </location>
</feature>
<name>G8M2Q8_ACECE</name>
<feature type="transmembrane region" description="Helical" evidence="5">
    <location>
        <begin position="237"/>
        <end position="257"/>
    </location>
</feature>
<dbReference type="PANTHER" id="PTHR37422:SF13">
    <property type="entry name" value="LIPOPOLYSACCHARIDE BIOSYNTHESIS PROTEIN PA4999-RELATED"/>
    <property type="match status" value="1"/>
</dbReference>
<sequence length="536" mass="61601" precursor="true">MLYNSLFFKPILYMIRVIEASYDGSLTQKFFNWIIRVAKKINDAYENSWTHKIIDKIVKTLILLLTNSVIFGFFLRIGNLNKWWENSLLFGIVNGILTVPSNFLKNLYRKYETVFEESLFFRLLSLLLERFEIIVAIVLAITLLVPHESWTNIYSTIFAAILLVLLFISTIIKKNSYFNLKALDFSLIIFMLVVALSWFTSINRGESLRFLIINFTCFMFVLIIVSSIRNEKSLGDFIEILLVGVTAIALYGLWQFVTDSVPFDPSLTNVTQNEGMPGRVYSTLYNPNNFAEILVMMLPFYGAVIFNAKTFVKKATFTVLALPVLVVLFCTGSRSGWIAFAVFVLVYTFLKNKRLLPFMLAAGIMAIPFLPQHVYRRILTLFRLSADTSAQYRIKIIKTSWPMLKDFCLTGVGLGSDVFMDVVANYKQYTTKIPVHTHVLYMQIWVEMGIMGILSFVWFLFRTVKGAVTNILEKSNIYFDNVLIAGTASLLGILSMAAVEYIWYYPRVMLFFWVDVAIVLSVLSIIRVRRNKLSED</sequence>
<feature type="transmembrane region" description="Helical" evidence="5">
    <location>
        <begin position="208"/>
        <end position="225"/>
    </location>
</feature>
<dbReference type="InterPro" id="IPR007016">
    <property type="entry name" value="O-antigen_ligase-rel_domated"/>
</dbReference>
<feature type="transmembrane region" description="Helical" evidence="5">
    <location>
        <begin position="482"/>
        <end position="504"/>
    </location>
</feature>
<dbReference type="KEGG" id="ccl:Clocl_0403"/>
<dbReference type="PANTHER" id="PTHR37422">
    <property type="entry name" value="TEICHURONIC ACID BIOSYNTHESIS PROTEIN TUAE"/>
    <property type="match status" value="1"/>
</dbReference>
<evidence type="ECO:0000256" key="3">
    <source>
        <dbReference type="ARBA" id="ARBA00022989"/>
    </source>
</evidence>
<evidence type="ECO:0000259" key="6">
    <source>
        <dbReference type="Pfam" id="PF04932"/>
    </source>
</evidence>
<keyword evidence="2 5" id="KW-0812">Transmembrane</keyword>
<dbReference type="Pfam" id="PF04932">
    <property type="entry name" value="Wzy_C"/>
    <property type="match status" value="1"/>
</dbReference>
<feature type="domain" description="O-antigen ligase-related" evidence="6">
    <location>
        <begin position="321"/>
        <end position="457"/>
    </location>
</feature>
<reference evidence="7 8" key="2">
    <citation type="journal article" date="2012" name="Stand. Genomic Sci.">
        <title>Complete Genome Sequence of Clostridium clariflavum DSM 19732.</title>
        <authorList>
            <person name="Izquierdo J.A."/>
            <person name="Goodwin L."/>
            <person name="Davenport K.W."/>
            <person name="Teshima H."/>
            <person name="Bruce D."/>
            <person name="Detter C."/>
            <person name="Tapia R."/>
            <person name="Han S."/>
            <person name="Land M."/>
            <person name="Hauser L."/>
            <person name="Jeffries C.D."/>
            <person name="Han J."/>
            <person name="Pitluck S."/>
            <person name="Nolan M."/>
            <person name="Chen A."/>
            <person name="Huntemann M."/>
            <person name="Mavromatis K."/>
            <person name="Mikhailova N."/>
            <person name="Liolios K."/>
            <person name="Woyke T."/>
            <person name="Lynd L.R."/>
        </authorList>
    </citation>
    <scope>NUCLEOTIDE SEQUENCE [LARGE SCALE GENOMIC DNA]</scope>
    <source>
        <strain evidence="8">DSM 19732 / NBRC 101661 / EBR45</strain>
    </source>
</reference>